<evidence type="ECO:0000313" key="3">
    <source>
        <dbReference type="Proteomes" id="UP000271162"/>
    </source>
</evidence>
<evidence type="ECO:0000256" key="1">
    <source>
        <dbReference type="SAM" id="MobiDB-lite"/>
    </source>
</evidence>
<feature type="compositionally biased region" description="Basic residues" evidence="1">
    <location>
        <begin position="151"/>
        <end position="163"/>
    </location>
</feature>
<feature type="region of interest" description="Disordered" evidence="1">
    <location>
        <begin position="150"/>
        <end position="221"/>
    </location>
</feature>
<feature type="compositionally biased region" description="Low complexity" evidence="1">
    <location>
        <begin position="164"/>
        <end position="177"/>
    </location>
</feature>
<feature type="compositionally biased region" description="Polar residues" evidence="1">
    <location>
        <begin position="192"/>
        <end position="211"/>
    </location>
</feature>
<reference evidence="4" key="1">
    <citation type="submission" date="2017-02" db="UniProtKB">
        <authorList>
            <consortium name="WormBaseParasite"/>
        </authorList>
    </citation>
    <scope>IDENTIFICATION</scope>
</reference>
<keyword evidence="3" id="KW-1185">Reference proteome</keyword>
<sequence length="221" mass="25188">MYVISMADPNPPDKDQAAWEQFPRLNQEGQEEVRASDKKIQSYIDEEVLNNFNKTVQKRQDGYNVCLPGKDPPVELPDNKKIAAQRLPSVWTLQNEDNDPLAKYHDTGREQLDFGIKEVDEEALGDDGRCDTDPKQRYEDIGFGYHTQNRSTHKAMHSQHGRKSQQTQTVQNTTNSTIRRHDFHNIPVPLWTGNSESKQDANEATSASTRYNIDKACSPTS</sequence>
<dbReference type="AlphaFoldDB" id="A0A0N4YPP3"/>
<proteinExistence type="predicted"/>
<protein>
    <submittedName>
        <fullName evidence="4">Maternal effect embryo arrest 59</fullName>
    </submittedName>
</protein>
<reference evidence="2 3" key="2">
    <citation type="submission" date="2018-11" db="EMBL/GenBank/DDBJ databases">
        <authorList>
            <consortium name="Pathogen Informatics"/>
        </authorList>
    </citation>
    <scope>NUCLEOTIDE SEQUENCE [LARGE SCALE GENOMIC DNA]</scope>
</reference>
<name>A0A0N4YPP3_NIPBR</name>
<organism evidence="4">
    <name type="scientific">Nippostrongylus brasiliensis</name>
    <name type="common">Rat hookworm</name>
    <dbReference type="NCBI Taxonomy" id="27835"/>
    <lineage>
        <taxon>Eukaryota</taxon>
        <taxon>Metazoa</taxon>
        <taxon>Ecdysozoa</taxon>
        <taxon>Nematoda</taxon>
        <taxon>Chromadorea</taxon>
        <taxon>Rhabditida</taxon>
        <taxon>Rhabditina</taxon>
        <taxon>Rhabditomorpha</taxon>
        <taxon>Strongyloidea</taxon>
        <taxon>Heligmosomidae</taxon>
        <taxon>Nippostrongylus</taxon>
    </lineage>
</organism>
<evidence type="ECO:0000313" key="2">
    <source>
        <dbReference type="EMBL" id="VDL82944.1"/>
    </source>
</evidence>
<evidence type="ECO:0000313" key="4">
    <source>
        <dbReference type="WBParaSite" id="NBR_0001921401-mRNA-1"/>
    </source>
</evidence>
<dbReference type="WBParaSite" id="NBR_0001921401-mRNA-1">
    <property type="protein sequence ID" value="NBR_0001921401-mRNA-1"/>
    <property type="gene ID" value="NBR_0001921401"/>
</dbReference>
<gene>
    <name evidence="2" type="ORF">NBR_LOCUS19215</name>
</gene>
<accession>A0A0N4YPP3</accession>
<dbReference type="Proteomes" id="UP000271162">
    <property type="component" value="Unassembled WGS sequence"/>
</dbReference>
<dbReference type="EMBL" id="UYSL01023986">
    <property type="protein sequence ID" value="VDL82944.1"/>
    <property type="molecule type" value="Genomic_DNA"/>
</dbReference>